<evidence type="ECO:0000256" key="1">
    <source>
        <dbReference type="SAM" id="MobiDB-lite"/>
    </source>
</evidence>
<evidence type="ECO:0008006" key="4">
    <source>
        <dbReference type="Google" id="ProtNLM"/>
    </source>
</evidence>
<feature type="region of interest" description="Disordered" evidence="1">
    <location>
        <begin position="214"/>
        <end position="264"/>
    </location>
</feature>
<dbReference type="PANTHER" id="PTHR31286">
    <property type="entry name" value="GLYCINE-RICH CELL WALL STRUCTURAL PROTEIN 1.8-LIKE"/>
    <property type="match status" value="1"/>
</dbReference>
<protein>
    <recommendedName>
        <fullName evidence="4">CCHC-type domain-containing protein</fullName>
    </recommendedName>
</protein>
<keyword evidence="3" id="KW-1185">Reference proteome</keyword>
<dbReference type="PANTHER" id="PTHR31286:SF180">
    <property type="entry name" value="OS10G0362600 PROTEIN"/>
    <property type="match status" value="1"/>
</dbReference>
<proteinExistence type="predicted"/>
<dbReference type="Proteomes" id="UP001497522">
    <property type="component" value="Chromosome 18"/>
</dbReference>
<feature type="compositionally biased region" description="Polar residues" evidence="1">
    <location>
        <begin position="231"/>
        <end position="246"/>
    </location>
</feature>
<gene>
    <name evidence="2" type="ORF">CSSPJE1EN2_LOCUS11559</name>
</gene>
<feature type="compositionally biased region" description="Low complexity" evidence="1">
    <location>
        <begin position="158"/>
        <end position="167"/>
    </location>
</feature>
<feature type="region of interest" description="Disordered" evidence="1">
    <location>
        <begin position="43"/>
        <end position="90"/>
    </location>
</feature>
<dbReference type="InterPro" id="IPR040256">
    <property type="entry name" value="At4g02000-like"/>
</dbReference>
<evidence type="ECO:0000313" key="3">
    <source>
        <dbReference type="Proteomes" id="UP001497522"/>
    </source>
</evidence>
<feature type="compositionally biased region" description="Polar residues" evidence="1">
    <location>
        <begin position="480"/>
        <end position="505"/>
    </location>
</feature>
<sequence length="729" mass="79398">MVKMEICSDSEDQISKVSDSSLIAYRIRKAGRGMFRVQRKIAKSNPGGGSGAQALPPAHKEISSAANGSSLLPAQGSCEAPTTPSSLLPESLLSSEGKLVGLTSVDHAAPNESERGQFPSKDALATNARSDGESREGRLQWTPSPTCHRDVSTPFATGAAGASGSSSQPKVPPKNSFSLPRISEFFSVVVGQGTSSENLGAAAERLVAREVLSAAKESDPSTRTDQRRRLVTSSHTPPNPTLSTHPSKGPGTIAPTGADPQGPLPIDFSLEIEAEFPQDMVTEMQGNAAKKARRMGVEALLTHMIKVQFPNLQEQFRNAKALTIMASKLGEVLDIEAADFYINRPVGPMVMVEVQDITRLARFIRIPSMAEGAPTINTIRQRILYSGLPNQCRKCHKFGHHARACNTNITRPREDPKQHNPPPSESSGEIPDPQEKEQGAARASKPKSPTRAPPNPQDKRRERVGADVPTASAPPRTLLQPASQANPQTGSLAQVPSQRRPTNNNLRDHEMLDPSEPPARLKSEIQPDEGQPTPRGSTPSIKLHFGLPRLKGVQILTLEENPNPFASPGEGIKESERLNRSQVDATEGWTFQGKRRHTPKLALPRQEAFQPLFHTSPRDATPRGKRGLMHLEVHTSFFTSFGITAPPNKEPFKARIWPVLVRDKNAQKETLVHSKNQTPPSLPLCIRITGPAIDAEVDWSPNSAWADLIQRLELELEEKILRFKLSLTD</sequence>
<feature type="region of interest" description="Disordered" evidence="1">
    <location>
        <begin position="407"/>
        <end position="543"/>
    </location>
</feature>
<evidence type="ECO:0000313" key="2">
    <source>
        <dbReference type="EMBL" id="CAK9868600.1"/>
    </source>
</evidence>
<feature type="region of interest" description="Disordered" evidence="1">
    <location>
        <begin position="108"/>
        <end position="175"/>
    </location>
</feature>
<accession>A0ABP1B165</accession>
<dbReference type="EMBL" id="OZ023719">
    <property type="protein sequence ID" value="CAK9868600.1"/>
    <property type="molecule type" value="Genomic_DNA"/>
</dbReference>
<feature type="compositionally biased region" description="Basic and acidic residues" evidence="1">
    <location>
        <begin position="216"/>
        <end position="228"/>
    </location>
</feature>
<organism evidence="2 3">
    <name type="scientific">Sphagnum jensenii</name>
    <dbReference type="NCBI Taxonomy" id="128206"/>
    <lineage>
        <taxon>Eukaryota</taxon>
        <taxon>Viridiplantae</taxon>
        <taxon>Streptophyta</taxon>
        <taxon>Embryophyta</taxon>
        <taxon>Bryophyta</taxon>
        <taxon>Sphagnophytina</taxon>
        <taxon>Sphagnopsida</taxon>
        <taxon>Sphagnales</taxon>
        <taxon>Sphagnaceae</taxon>
        <taxon>Sphagnum</taxon>
    </lineage>
</organism>
<reference evidence="2" key="1">
    <citation type="submission" date="2024-03" db="EMBL/GenBank/DDBJ databases">
        <authorList>
            <consortium name="ELIXIR-Norway"/>
            <consortium name="Elixir Norway"/>
        </authorList>
    </citation>
    <scope>NUCLEOTIDE SEQUENCE</scope>
</reference>
<name>A0ABP1B165_9BRYO</name>